<protein>
    <recommendedName>
        <fullName evidence="1">C2H2-type domain-containing protein</fullName>
    </recommendedName>
</protein>
<feature type="domain" description="C2H2-type" evidence="1">
    <location>
        <begin position="24"/>
        <end position="45"/>
    </location>
</feature>
<dbReference type="AlphaFoldDB" id="A0A367JEE1"/>
<dbReference type="OrthoDB" id="2289025at2759"/>
<reference evidence="2 3" key="1">
    <citation type="journal article" date="2018" name="G3 (Bethesda)">
        <title>Phylogenetic and Phylogenomic Definition of Rhizopus Species.</title>
        <authorList>
            <person name="Gryganskyi A.P."/>
            <person name="Golan J."/>
            <person name="Dolatabadi S."/>
            <person name="Mondo S."/>
            <person name="Robb S."/>
            <person name="Idnurm A."/>
            <person name="Muszewska A."/>
            <person name="Steczkiewicz K."/>
            <person name="Masonjones S."/>
            <person name="Liao H.L."/>
            <person name="Gajdeczka M.T."/>
            <person name="Anike F."/>
            <person name="Vuek A."/>
            <person name="Anishchenko I.M."/>
            <person name="Voigt K."/>
            <person name="de Hoog G.S."/>
            <person name="Smith M.E."/>
            <person name="Heitman J."/>
            <person name="Vilgalys R."/>
            <person name="Stajich J.E."/>
        </authorList>
    </citation>
    <scope>NUCLEOTIDE SEQUENCE [LARGE SCALE GENOMIC DNA]</scope>
    <source>
        <strain evidence="2 3">CBS 357.93</strain>
    </source>
</reference>
<dbReference type="PROSITE" id="PS00028">
    <property type="entry name" value="ZINC_FINGER_C2H2_1"/>
    <property type="match status" value="1"/>
</dbReference>
<keyword evidence="3" id="KW-1185">Reference proteome</keyword>
<dbReference type="Proteomes" id="UP000252139">
    <property type="component" value="Unassembled WGS sequence"/>
</dbReference>
<comment type="caution">
    <text evidence="2">The sequence shown here is derived from an EMBL/GenBank/DDBJ whole genome shotgun (WGS) entry which is preliminary data.</text>
</comment>
<evidence type="ECO:0000313" key="3">
    <source>
        <dbReference type="Proteomes" id="UP000252139"/>
    </source>
</evidence>
<proteinExistence type="predicted"/>
<name>A0A367JEE1_RHIAZ</name>
<sequence length="476" mass="53606">MNEHVSHVLVGETNVMRTNAGFPCPDCASVFKDAKGFSRHILKQHNLKCKPIADPKSSRFTVQESPILSTSASSDSIADSFTDTDTDTFTDTNISTDTVGSSSVYSFEFPPPAANDRFIFMNMDISECFHNFQLAVKAKINQDPMSLTLEEHVQHILALSGILLLKPARTHADLHQHIDLDICDRLLDHILTSHLITRRHVFPSDIKDSVGEIVKRIVDLEPLDLPTYTEPYTRMYASREIMKLMEGVTLSQTNRILLVIRNMVECLPRHIIGDGPQEIELVTRNLQSVLVPLFEDIDAGIIFRWTSVSDDEKGITTRPDASINIVRGASLGQRLGCGEVKPQYQALNHKAIAKDLIRVGHLAKDASDKYQTRMIFGFVVVGNHGTFYVLHRTQEHLYLMCEIEHVQLPVVLGEIPLFLAQLDKVMNIVAGFAQAARREHHTYDHHPFTLADHKLLAIIDPKTSRKRKSITSHYTH</sequence>
<dbReference type="InterPro" id="IPR013087">
    <property type="entry name" value="Znf_C2H2_type"/>
</dbReference>
<dbReference type="EMBL" id="PJQL01001494">
    <property type="protein sequence ID" value="RCH88290.1"/>
    <property type="molecule type" value="Genomic_DNA"/>
</dbReference>
<gene>
    <name evidence="2" type="ORF">CU097_005137</name>
</gene>
<accession>A0A367JEE1</accession>
<evidence type="ECO:0000259" key="1">
    <source>
        <dbReference type="PROSITE" id="PS00028"/>
    </source>
</evidence>
<evidence type="ECO:0000313" key="2">
    <source>
        <dbReference type="EMBL" id="RCH88290.1"/>
    </source>
</evidence>
<organism evidence="2 3">
    <name type="scientific">Rhizopus azygosporus</name>
    <name type="common">Rhizopus microsporus var. azygosporus</name>
    <dbReference type="NCBI Taxonomy" id="86630"/>
    <lineage>
        <taxon>Eukaryota</taxon>
        <taxon>Fungi</taxon>
        <taxon>Fungi incertae sedis</taxon>
        <taxon>Mucoromycota</taxon>
        <taxon>Mucoromycotina</taxon>
        <taxon>Mucoromycetes</taxon>
        <taxon>Mucorales</taxon>
        <taxon>Mucorineae</taxon>
        <taxon>Rhizopodaceae</taxon>
        <taxon>Rhizopus</taxon>
    </lineage>
</organism>